<dbReference type="Gene3D" id="3.40.50.300">
    <property type="entry name" value="P-loop containing nucleotide triphosphate hydrolases"/>
    <property type="match status" value="1"/>
</dbReference>
<accession>A0A2V1ISM4</accession>
<dbReference type="AlphaFoldDB" id="A0A2V1ISM4"/>
<sequence length="200" mass="23456">MVLAPQRRKFVIDDNNNKIIIFLLYYFNNCSLAEQIFPDKRFKLAKPLLIRGDKGVGKTFLMQLFSEYLRRTNNPNSFFNVSVTEMVNYYTINNNLNRYTYNDRSSVKEDNTFDGCRPSNVCLNDIGLQTQSFFGQDGKKLVTEFLHARYEIWTQWNIRGHLTTNLSVQQLAKEFADVYGRTVDRLKSYNIIELTGTSRR</sequence>
<proteinExistence type="predicted"/>
<dbReference type="EMBL" id="PUEC01000001">
    <property type="protein sequence ID" value="PWB04486.1"/>
    <property type="molecule type" value="Genomic_DNA"/>
</dbReference>
<dbReference type="InterPro" id="IPR027417">
    <property type="entry name" value="P-loop_NTPase"/>
</dbReference>
<evidence type="ECO:0000313" key="1">
    <source>
        <dbReference type="EMBL" id="PWB04486.1"/>
    </source>
</evidence>
<name>A0A2V1ISM4_9BACT</name>
<gene>
    <name evidence="1" type="ORF">C5O23_00155</name>
</gene>
<dbReference type="SUPFAM" id="SSF52540">
    <property type="entry name" value="P-loop containing nucleoside triphosphate hydrolases"/>
    <property type="match status" value="1"/>
</dbReference>
<comment type="caution">
    <text evidence="1">The sequence shown here is derived from an EMBL/GenBank/DDBJ whole genome shotgun (WGS) entry which is preliminary data.</text>
</comment>
<dbReference type="Proteomes" id="UP000244905">
    <property type="component" value="Unassembled WGS sequence"/>
</dbReference>
<keyword evidence="1" id="KW-0547">Nucleotide-binding</keyword>
<reference evidence="2" key="1">
    <citation type="submission" date="2018-02" db="EMBL/GenBank/DDBJ databases">
        <authorList>
            <person name="Clavel T."/>
            <person name="Strowig T."/>
        </authorList>
    </citation>
    <scope>NUCLEOTIDE SEQUENCE [LARGE SCALE GENOMIC DNA]</scope>
    <source>
        <strain evidence="2">DSM 103720</strain>
    </source>
</reference>
<keyword evidence="2" id="KW-1185">Reference proteome</keyword>
<evidence type="ECO:0000313" key="2">
    <source>
        <dbReference type="Proteomes" id="UP000244905"/>
    </source>
</evidence>
<organism evidence="1 2">
    <name type="scientific">Duncaniella muris</name>
    <dbReference type="NCBI Taxonomy" id="2094150"/>
    <lineage>
        <taxon>Bacteria</taxon>
        <taxon>Pseudomonadati</taxon>
        <taxon>Bacteroidota</taxon>
        <taxon>Bacteroidia</taxon>
        <taxon>Bacteroidales</taxon>
        <taxon>Muribaculaceae</taxon>
        <taxon>Duncaniella</taxon>
    </lineage>
</organism>
<protein>
    <submittedName>
        <fullName evidence="1">ATP-binding protein</fullName>
    </submittedName>
</protein>
<keyword evidence="1" id="KW-0067">ATP-binding</keyword>
<dbReference type="GO" id="GO:0005524">
    <property type="term" value="F:ATP binding"/>
    <property type="evidence" value="ECO:0007669"/>
    <property type="project" value="UniProtKB-KW"/>
</dbReference>